<dbReference type="PANTHER" id="PTHR13754">
    <property type="entry name" value="METALLO-BETA-LACTAMASE SUPERFAMILY PROTEIN"/>
    <property type="match status" value="1"/>
</dbReference>
<dbReference type="CDD" id="cd07713">
    <property type="entry name" value="DHPS-like_MBL-fold"/>
    <property type="match status" value="1"/>
</dbReference>
<gene>
    <name evidence="2" type="ORF">IAC68_07010</name>
</gene>
<dbReference type="SUPFAM" id="SSF56281">
    <property type="entry name" value="Metallo-hydrolase/oxidoreductase"/>
    <property type="match status" value="1"/>
</dbReference>
<dbReference type="InterPro" id="IPR041712">
    <property type="entry name" value="DHPS-like_MBL-fold"/>
</dbReference>
<accession>A0A9D9DNI2</accession>
<evidence type="ECO:0000259" key="1">
    <source>
        <dbReference type="SMART" id="SM00849"/>
    </source>
</evidence>
<feature type="domain" description="Metallo-beta-lactamase" evidence="1">
    <location>
        <begin position="19"/>
        <end position="203"/>
    </location>
</feature>
<dbReference type="InterPro" id="IPR036866">
    <property type="entry name" value="RibonucZ/Hydroxyglut_hydro"/>
</dbReference>
<dbReference type="SMART" id="SM00849">
    <property type="entry name" value="Lactamase_B"/>
    <property type="match status" value="1"/>
</dbReference>
<dbReference type="InterPro" id="IPR052926">
    <property type="entry name" value="Metallo-beta-lactamase_dom"/>
</dbReference>
<comment type="caution">
    <text evidence="2">The sequence shown here is derived from an EMBL/GenBank/DDBJ whole genome shotgun (WGS) entry which is preliminary data.</text>
</comment>
<dbReference type="Proteomes" id="UP000823635">
    <property type="component" value="Unassembled WGS sequence"/>
</dbReference>
<sequence length="272" mass="30251">MKITSLVENSSAAGLPAEHGLSLHIRLEDGRQILFDMGQSSLFAENAERLGIQIADIDAAVISHGHYDHGGGLRRFLELNGKAKVYVNSHAFEPHYSLKADGLKYIGLDPDLKDCGRIVLCENSFRIGNDILLFADVKGEYMMPEGNKTLFGPSADVNDKFRHEQSLMIHEGGKTVLFAGCSHCGILNIIRESIQQAGVSPSHVFAGMHLAKSTLLPRQQREFINMLADKLLEYRDCRYFTMHCTGIHQYEMLKEKMGSAISYFSCADTVEL</sequence>
<dbReference type="Gene3D" id="3.60.15.10">
    <property type="entry name" value="Ribonuclease Z/Hydroxyacylglutathione hydrolase-like"/>
    <property type="match status" value="1"/>
</dbReference>
<evidence type="ECO:0000313" key="2">
    <source>
        <dbReference type="EMBL" id="MBO8429661.1"/>
    </source>
</evidence>
<dbReference type="GO" id="GO:0016740">
    <property type="term" value="F:transferase activity"/>
    <property type="evidence" value="ECO:0007669"/>
    <property type="project" value="TreeGrafter"/>
</dbReference>
<protein>
    <submittedName>
        <fullName evidence="2">MBL fold metallo-hydrolase</fullName>
    </submittedName>
</protein>
<proteinExistence type="predicted"/>
<evidence type="ECO:0000313" key="3">
    <source>
        <dbReference type="Proteomes" id="UP000823635"/>
    </source>
</evidence>
<dbReference type="EMBL" id="JADINB010000147">
    <property type="protein sequence ID" value="MBO8429661.1"/>
    <property type="molecule type" value="Genomic_DNA"/>
</dbReference>
<name>A0A9D9DNI2_9BACT</name>
<dbReference type="AlphaFoldDB" id="A0A9D9DNI2"/>
<reference evidence="2" key="2">
    <citation type="journal article" date="2021" name="PeerJ">
        <title>Extensive microbial diversity within the chicken gut microbiome revealed by metagenomics and culture.</title>
        <authorList>
            <person name="Gilroy R."/>
            <person name="Ravi A."/>
            <person name="Getino M."/>
            <person name="Pursley I."/>
            <person name="Horton D.L."/>
            <person name="Alikhan N.F."/>
            <person name="Baker D."/>
            <person name="Gharbi K."/>
            <person name="Hall N."/>
            <person name="Watson M."/>
            <person name="Adriaenssens E.M."/>
            <person name="Foster-Nyarko E."/>
            <person name="Jarju S."/>
            <person name="Secka A."/>
            <person name="Antonio M."/>
            <person name="Oren A."/>
            <person name="Chaudhuri R.R."/>
            <person name="La Ragione R."/>
            <person name="Hildebrand F."/>
            <person name="Pallen M.J."/>
        </authorList>
    </citation>
    <scope>NUCLEOTIDE SEQUENCE</scope>
    <source>
        <strain evidence="2">15467</strain>
    </source>
</reference>
<dbReference type="Pfam" id="PF00753">
    <property type="entry name" value="Lactamase_B"/>
    <property type="match status" value="1"/>
</dbReference>
<reference evidence="2" key="1">
    <citation type="submission" date="2020-10" db="EMBL/GenBank/DDBJ databases">
        <authorList>
            <person name="Gilroy R."/>
        </authorList>
    </citation>
    <scope>NUCLEOTIDE SEQUENCE</scope>
    <source>
        <strain evidence="2">15467</strain>
    </source>
</reference>
<organism evidence="2 3">
    <name type="scientific">Candidatus Egerieousia excrementavium</name>
    <dbReference type="NCBI Taxonomy" id="2840778"/>
    <lineage>
        <taxon>Bacteria</taxon>
        <taxon>Pseudomonadati</taxon>
        <taxon>Bacteroidota</taxon>
        <taxon>Bacteroidia</taxon>
        <taxon>Bacteroidales</taxon>
        <taxon>Candidatus Egerieousia</taxon>
    </lineage>
</organism>
<dbReference type="InterPro" id="IPR001279">
    <property type="entry name" value="Metallo-B-lactamas"/>
</dbReference>
<dbReference type="PANTHER" id="PTHR13754:SF13">
    <property type="entry name" value="METALLO-BETA-LACTAMASE SUPERFAMILY PROTEIN (AFU_ORTHOLOGUE AFUA_3G07630)"/>
    <property type="match status" value="1"/>
</dbReference>